<accession>A0ABQ4LK16</accession>
<gene>
    <name evidence="1" type="ORF">J21TS7_51860</name>
</gene>
<name>A0ABQ4LK16_9BACL</name>
<proteinExistence type="predicted"/>
<sequence length="65" mass="6889">MGDAKLCFGPLLVTPIKKSNEANGHDESTGGRQRGECLEIPACLASNLVYGDTVHGFLCVDRLVA</sequence>
<keyword evidence="2" id="KW-1185">Reference proteome</keyword>
<protein>
    <submittedName>
        <fullName evidence="1">Uncharacterized protein</fullName>
    </submittedName>
</protein>
<dbReference type="Proteomes" id="UP000676601">
    <property type="component" value="Unassembled WGS sequence"/>
</dbReference>
<evidence type="ECO:0000313" key="1">
    <source>
        <dbReference type="EMBL" id="GIO56868.1"/>
    </source>
</evidence>
<comment type="caution">
    <text evidence="1">The sequence shown here is derived from an EMBL/GenBank/DDBJ whole genome shotgun (WGS) entry which is preliminary data.</text>
</comment>
<reference evidence="1 2" key="1">
    <citation type="submission" date="2021-03" db="EMBL/GenBank/DDBJ databases">
        <title>Antimicrobial resistance genes in bacteria isolated from Japanese honey, and their potential for conferring macrolide and lincosamide resistance in the American foulbrood pathogen Paenibacillus larvae.</title>
        <authorList>
            <person name="Okamoto M."/>
            <person name="Kumagai M."/>
            <person name="Kanamori H."/>
            <person name="Takamatsu D."/>
        </authorList>
    </citation>
    <scope>NUCLEOTIDE SEQUENCE [LARGE SCALE GENOMIC DNA]</scope>
    <source>
        <strain evidence="1 2">J21TS7</strain>
    </source>
</reference>
<dbReference type="EMBL" id="BORU01000003">
    <property type="protein sequence ID" value="GIO56868.1"/>
    <property type="molecule type" value="Genomic_DNA"/>
</dbReference>
<organism evidence="1 2">
    <name type="scientific">Paenibacillus cineris</name>
    <dbReference type="NCBI Taxonomy" id="237530"/>
    <lineage>
        <taxon>Bacteria</taxon>
        <taxon>Bacillati</taxon>
        <taxon>Bacillota</taxon>
        <taxon>Bacilli</taxon>
        <taxon>Bacillales</taxon>
        <taxon>Paenibacillaceae</taxon>
        <taxon>Paenibacillus</taxon>
    </lineage>
</organism>
<evidence type="ECO:0000313" key="2">
    <source>
        <dbReference type="Proteomes" id="UP000676601"/>
    </source>
</evidence>